<evidence type="ECO:0000313" key="2">
    <source>
        <dbReference type="Proteomes" id="UP000183832"/>
    </source>
</evidence>
<name>A0A1J1HFK7_9DIPT</name>
<dbReference type="Proteomes" id="UP000183832">
    <property type="component" value="Unassembled WGS sequence"/>
</dbReference>
<proteinExistence type="predicted"/>
<dbReference type="EMBL" id="CVRI01000001">
    <property type="protein sequence ID" value="CRK86196.1"/>
    <property type="molecule type" value="Genomic_DNA"/>
</dbReference>
<sequence length="65" mass="7992">MNKMYLKMIIDFYPFYFSSFSILQLFQINQFFVKKILFLDQYLFQPRSSIDFFCAIHSQIIKTRS</sequence>
<dbReference type="AlphaFoldDB" id="A0A1J1HFK7"/>
<gene>
    <name evidence="1" type="ORF">CLUMA_CG000243</name>
</gene>
<accession>A0A1J1HFK7</accession>
<keyword evidence="2" id="KW-1185">Reference proteome</keyword>
<evidence type="ECO:0000313" key="1">
    <source>
        <dbReference type="EMBL" id="CRK86196.1"/>
    </source>
</evidence>
<reference evidence="1 2" key="1">
    <citation type="submission" date="2015-04" db="EMBL/GenBank/DDBJ databases">
        <authorList>
            <person name="Syromyatnikov M.Y."/>
            <person name="Popov V.N."/>
        </authorList>
    </citation>
    <scope>NUCLEOTIDE SEQUENCE [LARGE SCALE GENOMIC DNA]</scope>
</reference>
<organism evidence="1 2">
    <name type="scientific">Clunio marinus</name>
    <dbReference type="NCBI Taxonomy" id="568069"/>
    <lineage>
        <taxon>Eukaryota</taxon>
        <taxon>Metazoa</taxon>
        <taxon>Ecdysozoa</taxon>
        <taxon>Arthropoda</taxon>
        <taxon>Hexapoda</taxon>
        <taxon>Insecta</taxon>
        <taxon>Pterygota</taxon>
        <taxon>Neoptera</taxon>
        <taxon>Endopterygota</taxon>
        <taxon>Diptera</taxon>
        <taxon>Nematocera</taxon>
        <taxon>Chironomoidea</taxon>
        <taxon>Chironomidae</taxon>
        <taxon>Clunio</taxon>
    </lineage>
</organism>
<protein>
    <submittedName>
        <fullName evidence="1">CLUMA_CG000243, isoform A</fullName>
    </submittedName>
</protein>